<dbReference type="KEGG" id="cvr:CHLNCDRAFT_27021"/>
<evidence type="ECO:0000256" key="1">
    <source>
        <dbReference type="ARBA" id="ARBA00022618"/>
    </source>
</evidence>
<organism evidence="6">
    <name type="scientific">Chlorella variabilis</name>
    <name type="common">Green alga</name>
    <dbReference type="NCBI Taxonomy" id="554065"/>
    <lineage>
        <taxon>Eukaryota</taxon>
        <taxon>Viridiplantae</taxon>
        <taxon>Chlorophyta</taxon>
        <taxon>core chlorophytes</taxon>
        <taxon>Trebouxiophyceae</taxon>
        <taxon>Chlorellales</taxon>
        <taxon>Chlorellaceae</taxon>
        <taxon>Chlorella clade</taxon>
        <taxon>Chlorella</taxon>
    </lineage>
</organism>
<dbReference type="PANTHER" id="PTHR13255:SF0">
    <property type="entry name" value="ATAXIN-10"/>
    <property type="match status" value="1"/>
</dbReference>
<dbReference type="eggNOG" id="KOG2676">
    <property type="taxonomic scope" value="Eukaryota"/>
</dbReference>
<dbReference type="GO" id="GO:0051301">
    <property type="term" value="P:cell division"/>
    <property type="evidence" value="ECO:0007669"/>
    <property type="project" value="UniProtKB-KW"/>
</dbReference>
<sequence>MAAATTTPGSSGIQVAELAPSLAQRAQCFPAAQPYQGFRTDLLAAVANATYGRPAVQSEVCALGGVELVLAQCQLDRHSPLAREWALWGVRNLCEGNAQAQEAIRQLQLCTTVDNEELKRMGVRMELDEHSGKLRVIKRETAASARRATGPPAPAPQTTAATVPHGYVPRASGQRACPPAQIASLRP</sequence>
<protein>
    <recommendedName>
        <fullName evidence="4">Ataxin-10 domain-containing protein</fullName>
    </recommendedName>
</protein>
<name>E1ZPY1_CHLVA</name>
<dbReference type="AlphaFoldDB" id="E1ZPY1"/>
<dbReference type="GO" id="GO:0005829">
    <property type="term" value="C:cytosol"/>
    <property type="evidence" value="ECO:0007669"/>
    <property type="project" value="TreeGrafter"/>
</dbReference>
<dbReference type="PANTHER" id="PTHR13255">
    <property type="entry name" value="ATAXIN-10"/>
    <property type="match status" value="1"/>
</dbReference>
<evidence type="ECO:0000259" key="4">
    <source>
        <dbReference type="Pfam" id="PF09759"/>
    </source>
</evidence>
<dbReference type="InterPro" id="IPR051374">
    <property type="entry name" value="Ataxin-10/CTR86_families"/>
</dbReference>
<gene>
    <name evidence="5" type="ORF">CHLNCDRAFT_27021</name>
</gene>
<feature type="region of interest" description="Disordered" evidence="3">
    <location>
        <begin position="142"/>
        <end position="187"/>
    </location>
</feature>
<dbReference type="InterPro" id="IPR019156">
    <property type="entry name" value="Ataxin-10_domain"/>
</dbReference>
<keyword evidence="1" id="KW-0132">Cell division</keyword>
<dbReference type="InterPro" id="IPR011989">
    <property type="entry name" value="ARM-like"/>
</dbReference>
<keyword evidence="2" id="KW-0131">Cell cycle</keyword>
<reference evidence="5 6" key="1">
    <citation type="journal article" date="2010" name="Plant Cell">
        <title>The Chlorella variabilis NC64A genome reveals adaptation to photosymbiosis, coevolution with viruses, and cryptic sex.</title>
        <authorList>
            <person name="Blanc G."/>
            <person name="Duncan G."/>
            <person name="Agarkova I."/>
            <person name="Borodovsky M."/>
            <person name="Gurnon J."/>
            <person name="Kuo A."/>
            <person name="Lindquist E."/>
            <person name="Lucas S."/>
            <person name="Pangilinan J."/>
            <person name="Polle J."/>
            <person name="Salamov A."/>
            <person name="Terry A."/>
            <person name="Yamada T."/>
            <person name="Dunigan D.D."/>
            <person name="Grigoriev I.V."/>
            <person name="Claverie J.M."/>
            <person name="Van Etten J.L."/>
        </authorList>
    </citation>
    <scope>NUCLEOTIDE SEQUENCE [LARGE SCALE GENOMIC DNA]</scope>
    <source>
        <strain evidence="5 6">NC64A</strain>
    </source>
</reference>
<evidence type="ECO:0000256" key="3">
    <source>
        <dbReference type="SAM" id="MobiDB-lite"/>
    </source>
</evidence>
<dbReference type="OrthoDB" id="379794at2759"/>
<dbReference type="Proteomes" id="UP000008141">
    <property type="component" value="Unassembled WGS sequence"/>
</dbReference>
<dbReference type="Pfam" id="PF09759">
    <property type="entry name" value="Atx10homo_assoc"/>
    <property type="match status" value="1"/>
</dbReference>
<dbReference type="SUPFAM" id="SSF48371">
    <property type="entry name" value="ARM repeat"/>
    <property type="match status" value="1"/>
</dbReference>
<feature type="domain" description="Ataxin-10" evidence="4">
    <location>
        <begin position="38"/>
        <end position="136"/>
    </location>
</feature>
<dbReference type="GeneID" id="17351617"/>
<dbReference type="InParanoid" id="E1ZPY1"/>
<dbReference type="OMA" id="CEGNAQA"/>
<keyword evidence="6" id="KW-1185">Reference proteome</keyword>
<proteinExistence type="predicted"/>
<dbReference type="InterPro" id="IPR016024">
    <property type="entry name" value="ARM-type_fold"/>
</dbReference>
<dbReference type="RefSeq" id="XP_005844246.1">
    <property type="nucleotide sequence ID" value="XM_005844184.1"/>
</dbReference>
<evidence type="ECO:0000256" key="2">
    <source>
        <dbReference type="ARBA" id="ARBA00023306"/>
    </source>
</evidence>
<evidence type="ECO:0000313" key="6">
    <source>
        <dbReference type="Proteomes" id="UP000008141"/>
    </source>
</evidence>
<dbReference type="EMBL" id="GL433858">
    <property type="protein sequence ID" value="EFN52144.1"/>
    <property type="molecule type" value="Genomic_DNA"/>
</dbReference>
<dbReference type="Gene3D" id="1.25.10.10">
    <property type="entry name" value="Leucine-rich Repeat Variant"/>
    <property type="match status" value="1"/>
</dbReference>
<accession>E1ZPY1</accession>
<evidence type="ECO:0000313" key="5">
    <source>
        <dbReference type="EMBL" id="EFN52144.1"/>
    </source>
</evidence>
<feature type="compositionally biased region" description="Low complexity" evidence="3">
    <location>
        <begin position="142"/>
        <end position="164"/>
    </location>
</feature>